<dbReference type="InterPro" id="IPR001264">
    <property type="entry name" value="Glyco_trans_51"/>
</dbReference>
<keyword evidence="2" id="KW-1133">Transmembrane helix</keyword>
<dbReference type="GO" id="GO:0030288">
    <property type="term" value="C:outer membrane-bounded periplasmic space"/>
    <property type="evidence" value="ECO:0007669"/>
    <property type="project" value="TreeGrafter"/>
</dbReference>
<keyword evidence="2" id="KW-0812">Transmembrane</keyword>
<dbReference type="GO" id="GO:0008955">
    <property type="term" value="F:peptidoglycan glycosyltransferase activity"/>
    <property type="evidence" value="ECO:0007669"/>
    <property type="project" value="TreeGrafter"/>
</dbReference>
<evidence type="ECO:0000256" key="2">
    <source>
        <dbReference type="SAM" id="Phobius"/>
    </source>
</evidence>
<dbReference type="PANTHER" id="PTHR32282:SF34">
    <property type="entry name" value="PENICILLIN-BINDING PROTEIN 1A"/>
    <property type="match status" value="1"/>
</dbReference>
<evidence type="ECO:0000259" key="3">
    <source>
        <dbReference type="Pfam" id="PF00912"/>
    </source>
</evidence>
<keyword evidence="1" id="KW-0808">Transferase</keyword>
<dbReference type="Pfam" id="PF00912">
    <property type="entry name" value="Transgly"/>
    <property type="match status" value="1"/>
</dbReference>
<organism evidence="4 5">
    <name type="scientific">Catellatospora citrea</name>
    <dbReference type="NCBI Taxonomy" id="53366"/>
    <lineage>
        <taxon>Bacteria</taxon>
        <taxon>Bacillati</taxon>
        <taxon>Actinomycetota</taxon>
        <taxon>Actinomycetes</taxon>
        <taxon>Micromonosporales</taxon>
        <taxon>Micromonosporaceae</taxon>
        <taxon>Catellatospora</taxon>
    </lineage>
</organism>
<dbReference type="PANTHER" id="PTHR32282">
    <property type="entry name" value="BINDING PROTEIN TRANSPEPTIDASE, PUTATIVE-RELATED"/>
    <property type="match status" value="1"/>
</dbReference>
<reference evidence="4 5" key="1">
    <citation type="submission" date="2021-01" db="EMBL/GenBank/DDBJ databases">
        <title>Whole genome shotgun sequence of Catellatospora citrea NBRC 14495.</title>
        <authorList>
            <person name="Komaki H."/>
            <person name="Tamura T."/>
        </authorList>
    </citation>
    <scope>NUCLEOTIDE SEQUENCE [LARGE SCALE GENOMIC DNA]</scope>
    <source>
        <strain evidence="4 5">NBRC 14495</strain>
    </source>
</reference>
<evidence type="ECO:0000256" key="1">
    <source>
        <dbReference type="ARBA" id="ARBA00022679"/>
    </source>
</evidence>
<gene>
    <name evidence="4" type="ORF">Cci01nite_79710</name>
</gene>
<dbReference type="AlphaFoldDB" id="A0A8J3KMK7"/>
<dbReference type="InterPro" id="IPR023346">
    <property type="entry name" value="Lysozyme-like_dom_sf"/>
</dbReference>
<dbReference type="SUPFAM" id="SSF53955">
    <property type="entry name" value="Lysozyme-like"/>
    <property type="match status" value="1"/>
</dbReference>
<sequence>MTLVELPKSAAAAMPPPRRRVLRWLVGTVVALALLAGVAFGLAEYYYTTVPIPRDKSGTQQVRAENLRPGVANTIVAAVDPDFYQQSSELVWPSSEITKRYAVVAMGVSWDDLDSWQVRVGAHKLEGWYTKAQLLDFYLNTAHYGEGAIGLGQAAMLYFEKHPRDLTVAEGALLAAHLDAVPGDLQAAWNRVLDTMVERGWLDAAERAGLAFPATTGG</sequence>
<feature type="domain" description="Glycosyl transferase family 51" evidence="3">
    <location>
        <begin position="121"/>
        <end position="180"/>
    </location>
</feature>
<dbReference type="InterPro" id="IPR050396">
    <property type="entry name" value="Glycosyltr_51/Transpeptidase"/>
</dbReference>
<comment type="caution">
    <text evidence="4">The sequence shown here is derived from an EMBL/GenBank/DDBJ whole genome shotgun (WGS) entry which is preliminary data.</text>
</comment>
<proteinExistence type="predicted"/>
<accession>A0A8J3KMK7</accession>
<keyword evidence="2" id="KW-0472">Membrane</keyword>
<dbReference type="Gene3D" id="1.10.3810.10">
    <property type="entry name" value="Biosynthetic peptidoglycan transglycosylase-like"/>
    <property type="match status" value="1"/>
</dbReference>
<feature type="transmembrane region" description="Helical" evidence="2">
    <location>
        <begin position="21"/>
        <end position="47"/>
    </location>
</feature>
<name>A0A8J3KMK7_9ACTN</name>
<dbReference type="Proteomes" id="UP000659904">
    <property type="component" value="Unassembled WGS sequence"/>
</dbReference>
<evidence type="ECO:0000313" key="4">
    <source>
        <dbReference type="EMBL" id="GIG02878.1"/>
    </source>
</evidence>
<dbReference type="GO" id="GO:0009252">
    <property type="term" value="P:peptidoglycan biosynthetic process"/>
    <property type="evidence" value="ECO:0007669"/>
    <property type="project" value="TreeGrafter"/>
</dbReference>
<dbReference type="InterPro" id="IPR036950">
    <property type="entry name" value="PBP_transglycosylase"/>
</dbReference>
<keyword evidence="5" id="KW-1185">Reference proteome</keyword>
<dbReference type="EMBL" id="BONH01000062">
    <property type="protein sequence ID" value="GIG02878.1"/>
    <property type="molecule type" value="Genomic_DNA"/>
</dbReference>
<protein>
    <recommendedName>
        <fullName evidence="3">Glycosyl transferase family 51 domain-containing protein</fullName>
    </recommendedName>
</protein>
<evidence type="ECO:0000313" key="5">
    <source>
        <dbReference type="Proteomes" id="UP000659904"/>
    </source>
</evidence>
<dbReference type="RefSeq" id="WP_120317762.1">
    <property type="nucleotide sequence ID" value="NZ_BONH01000062.1"/>
</dbReference>